<keyword evidence="1" id="KW-0812">Transmembrane</keyword>
<reference evidence="3" key="1">
    <citation type="submission" date="2016-06" db="EMBL/GenBank/DDBJ databases">
        <authorList>
            <person name="Varghese N."/>
            <person name="Submissions Spin"/>
        </authorList>
    </citation>
    <scope>NUCLEOTIDE SEQUENCE [LARGE SCALE GENOMIC DNA]</scope>
    <source>
        <strain evidence="3">DSM 44830</strain>
    </source>
</reference>
<dbReference type="AlphaFoldDB" id="A0A1C5API7"/>
<dbReference type="STRING" id="262898.GA0070564_11541"/>
<feature type="transmembrane region" description="Helical" evidence="1">
    <location>
        <begin position="420"/>
        <end position="444"/>
    </location>
</feature>
<feature type="transmembrane region" description="Helical" evidence="1">
    <location>
        <begin position="203"/>
        <end position="229"/>
    </location>
</feature>
<keyword evidence="1" id="KW-1133">Transmembrane helix</keyword>
<evidence type="ECO:0008006" key="4">
    <source>
        <dbReference type="Google" id="ProtNLM"/>
    </source>
</evidence>
<keyword evidence="1" id="KW-0472">Membrane</keyword>
<keyword evidence="3" id="KW-1185">Reference proteome</keyword>
<sequence length="757" mass="77654">MRMFGRYVPWLWLGARLTVRGGRQALIRTVLLGTGAAVGIVLVLGALAVPAVVDAQDLRIIGRTPVTASGSEQTLRAVTIDDAVAGRILRRVNVSGVTAGGPVPPGVSALPSAGEVVVSPAMRKLIADNPHAKRRFPQTVVGTVGAAGLVAPDELIAYVGVTSAQMPTDADPVTGFGDSTADRQLAAQRGTSDLERLLTPGRVVGFAFAFFMLAPLAVLLSTAAGLSAAAREQRLAALRLLGASARQAQAVNAVETGVAAAFGVLLGYAAFPVLRALTADWSIGRFHWYATDVAVPAGRAAVAGVLIVAFAVVVGVVGAAPAVLRPVATRRRIVTGAARLWRLVAFAASVVALLVAAMLAESSTAALALLGVGMIGVALTLPLLLPALLPRLAAPLLRWAGRPAWLTVAVRRIRQAPSTVFRLAGTLMVALFIGAVGTIGAAAYSAANTATQVSDTGWLPQSILGADERLAEQLVPTVGADNMAYYDTLSGSATIDGRQQPVLVVRGSCASLAVLFDTTWSCAPGKAYRAAWSDQLPAGTPLTASEGGDTEVAAYAIPADTAPLNMSPFGQGTDIVVAEPPKAGTIVAKVDANQSALENWYATAAALAPTAVVQGYREIPTGFDADAVTALVTAGLLITATMGFIAFAMSTVDRTITTRRANVPLAVIGVPRRTLTAANVTESISGLLLGQLTTAAAVLLTAWAGATVMRTTSFDNLLDTVMPVLTLAAAGVALGILVTVLATTSTGRPTPELLRRQ</sequence>
<feature type="transmembrane region" description="Helical" evidence="1">
    <location>
        <begin position="366"/>
        <end position="389"/>
    </location>
</feature>
<gene>
    <name evidence="2" type="ORF">GA0070564_11541</name>
</gene>
<accession>A0A1C5API7</accession>
<protein>
    <recommendedName>
        <fullName evidence="4">FtsX-like permease family protein</fullName>
    </recommendedName>
</protein>
<organism evidence="2 3">
    <name type="scientific">Micromonospora mirobrigensis</name>
    <dbReference type="NCBI Taxonomy" id="262898"/>
    <lineage>
        <taxon>Bacteria</taxon>
        <taxon>Bacillati</taxon>
        <taxon>Actinomycetota</taxon>
        <taxon>Actinomycetes</taxon>
        <taxon>Micromonosporales</taxon>
        <taxon>Micromonosporaceae</taxon>
        <taxon>Micromonospora</taxon>
    </lineage>
</organism>
<feature type="transmembrane region" description="Helical" evidence="1">
    <location>
        <begin position="30"/>
        <end position="53"/>
    </location>
</feature>
<feature type="transmembrane region" description="Helical" evidence="1">
    <location>
        <begin position="340"/>
        <end position="360"/>
    </location>
</feature>
<evidence type="ECO:0000313" key="3">
    <source>
        <dbReference type="Proteomes" id="UP000199504"/>
    </source>
</evidence>
<feature type="transmembrane region" description="Helical" evidence="1">
    <location>
        <begin position="683"/>
        <end position="704"/>
    </location>
</feature>
<feature type="transmembrane region" description="Helical" evidence="1">
    <location>
        <begin position="301"/>
        <end position="328"/>
    </location>
</feature>
<feature type="transmembrane region" description="Helical" evidence="1">
    <location>
        <begin position="627"/>
        <end position="650"/>
    </location>
</feature>
<proteinExistence type="predicted"/>
<feature type="transmembrane region" description="Helical" evidence="1">
    <location>
        <begin position="250"/>
        <end position="271"/>
    </location>
</feature>
<name>A0A1C5API7_9ACTN</name>
<feature type="transmembrane region" description="Helical" evidence="1">
    <location>
        <begin position="724"/>
        <end position="747"/>
    </location>
</feature>
<dbReference type="Proteomes" id="UP000199504">
    <property type="component" value="Unassembled WGS sequence"/>
</dbReference>
<dbReference type="EMBL" id="FMCX01000015">
    <property type="protein sequence ID" value="SCF46981.1"/>
    <property type="molecule type" value="Genomic_DNA"/>
</dbReference>
<evidence type="ECO:0000256" key="1">
    <source>
        <dbReference type="SAM" id="Phobius"/>
    </source>
</evidence>
<evidence type="ECO:0000313" key="2">
    <source>
        <dbReference type="EMBL" id="SCF46981.1"/>
    </source>
</evidence>